<keyword evidence="3" id="KW-1185">Reference proteome</keyword>
<protein>
    <submittedName>
        <fullName evidence="2">DUF4321 domain-containing protein</fullName>
    </submittedName>
</protein>
<feature type="transmembrane region" description="Helical" evidence="1">
    <location>
        <begin position="50"/>
        <end position="77"/>
    </location>
</feature>
<evidence type="ECO:0000256" key="1">
    <source>
        <dbReference type="SAM" id="Phobius"/>
    </source>
</evidence>
<keyword evidence="1" id="KW-0472">Membrane</keyword>
<dbReference type="RefSeq" id="WP_185178884.1">
    <property type="nucleotide sequence ID" value="NZ_CBCSEP010000005.1"/>
</dbReference>
<proteinExistence type="predicted"/>
<keyword evidence="1" id="KW-1133">Transmembrane helix</keyword>
<dbReference type="Pfam" id="PF14209">
    <property type="entry name" value="DUF4321"/>
    <property type="match status" value="1"/>
</dbReference>
<comment type="caution">
    <text evidence="2">The sequence shown here is derived from an EMBL/GenBank/DDBJ whole genome shotgun (WGS) entry which is preliminary data.</text>
</comment>
<name>A0A841TE57_9BACL</name>
<gene>
    <name evidence="2" type="ORF">H4Q31_09750</name>
</gene>
<dbReference type="AlphaFoldDB" id="A0A841TE57"/>
<evidence type="ECO:0000313" key="3">
    <source>
        <dbReference type="Proteomes" id="UP000574133"/>
    </source>
</evidence>
<sequence>MKKNGWILLLLVIIGLLAGAMVSNWLAKVPGLDFLTDAYKIDWSPSFDLMVINFSLHLGLSVSLLSIVGAAIAIWVYRKM</sequence>
<evidence type="ECO:0000313" key="2">
    <source>
        <dbReference type="EMBL" id="MBB6677608.1"/>
    </source>
</evidence>
<organism evidence="2 3">
    <name type="scientific">Cohnella lubricantis</name>
    <dbReference type="NCBI Taxonomy" id="2163172"/>
    <lineage>
        <taxon>Bacteria</taxon>
        <taxon>Bacillati</taxon>
        <taxon>Bacillota</taxon>
        <taxon>Bacilli</taxon>
        <taxon>Bacillales</taxon>
        <taxon>Paenibacillaceae</taxon>
        <taxon>Cohnella</taxon>
    </lineage>
</organism>
<keyword evidence="1" id="KW-0812">Transmembrane</keyword>
<reference evidence="2 3" key="1">
    <citation type="submission" date="2020-08" db="EMBL/GenBank/DDBJ databases">
        <title>Cohnella phylogeny.</title>
        <authorList>
            <person name="Dunlap C."/>
        </authorList>
    </citation>
    <scope>NUCLEOTIDE SEQUENCE [LARGE SCALE GENOMIC DNA]</scope>
    <source>
        <strain evidence="2 3">DSM 103658</strain>
    </source>
</reference>
<dbReference type="Proteomes" id="UP000574133">
    <property type="component" value="Unassembled WGS sequence"/>
</dbReference>
<dbReference type="InterPro" id="IPR025470">
    <property type="entry name" value="DUF4321"/>
</dbReference>
<accession>A0A841TE57</accession>
<dbReference type="EMBL" id="JACJVN010000033">
    <property type="protein sequence ID" value="MBB6677608.1"/>
    <property type="molecule type" value="Genomic_DNA"/>
</dbReference>